<sequence length="185" mass="21162">MYIYSTLLKVILFGIQIKTIFMAIKQDIFSSYHRQSNNSPSWNHKAPLTCLTCEKGPGTTFMDGFRISTKLQEPSCNMLPIQCGLDQDVCATIIMYKEDGTYWMGTGCERSHNFQHVDNCENVRTYVRSVRRGMVSESSALQTICICSSEQCNSTSRSQILLNYHQPKILMILLSFLLILNNFFI</sequence>
<organism evidence="1 2">
    <name type="scientific">Strongyloides papillosus</name>
    <name type="common">Intestinal threadworm</name>
    <dbReference type="NCBI Taxonomy" id="174720"/>
    <lineage>
        <taxon>Eukaryota</taxon>
        <taxon>Metazoa</taxon>
        <taxon>Ecdysozoa</taxon>
        <taxon>Nematoda</taxon>
        <taxon>Chromadorea</taxon>
        <taxon>Rhabditida</taxon>
        <taxon>Tylenchina</taxon>
        <taxon>Panagrolaimomorpha</taxon>
        <taxon>Strongyloidoidea</taxon>
        <taxon>Strongyloididae</taxon>
        <taxon>Strongyloides</taxon>
    </lineage>
</organism>
<accession>A0A0N5C3T3</accession>
<protein>
    <submittedName>
        <fullName evidence="2">Protein quiver</fullName>
    </submittedName>
</protein>
<evidence type="ECO:0000313" key="2">
    <source>
        <dbReference type="WBParaSite" id="SPAL_0001262000.1"/>
    </source>
</evidence>
<evidence type="ECO:0000313" key="1">
    <source>
        <dbReference type="Proteomes" id="UP000046392"/>
    </source>
</evidence>
<keyword evidence="1" id="KW-1185">Reference proteome</keyword>
<dbReference type="AlphaFoldDB" id="A0A0N5C3T3"/>
<proteinExistence type="predicted"/>
<dbReference type="WBParaSite" id="SPAL_0001262000.1">
    <property type="protein sequence ID" value="SPAL_0001262000.1"/>
    <property type="gene ID" value="SPAL_0001262000"/>
</dbReference>
<reference evidence="2" key="1">
    <citation type="submission" date="2017-02" db="UniProtKB">
        <authorList>
            <consortium name="WormBaseParasite"/>
        </authorList>
    </citation>
    <scope>IDENTIFICATION</scope>
</reference>
<name>A0A0N5C3T3_STREA</name>
<dbReference type="Proteomes" id="UP000046392">
    <property type="component" value="Unplaced"/>
</dbReference>